<dbReference type="AlphaFoldDB" id="A0A6G9RMY9"/>
<evidence type="ECO:0000313" key="3">
    <source>
        <dbReference type="Proteomes" id="UP000503580"/>
    </source>
</evidence>
<dbReference type="SUPFAM" id="SSF53955">
    <property type="entry name" value="Lysozyme-like"/>
    <property type="match status" value="1"/>
</dbReference>
<keyword evidence="3" id="KW-1185">Reference proteome</keyword>
<dbReference type="Gene3D" id="1.10.530.10">
    <property type="match status" value="1"/>
</dbReference>
<proteinExistence type="predicted"/>
<gene>
    <name evidence="2" type="ORF">GY169_10215</name>
</gene>
<dbReference type="Proteomes" id="UP000503580">
    <property type="component" value="Chromosome"/>
</dbReference>
<accession>A0A6G9RMY9</accession>
<reference evidence="2 3" key="1">
    <citation type="submission" date="2020-02" db="EMBL/GenBank/DDBJ databases">
        <title>Whole genome PO2S7.</title>
        <authorList>
            <person name="Singha K.M."/>
        </authorList>
    </citation>
    <scope>NUCLEOTIDE SEQUENCE [LARGE SCALE GENOMIC DNA]</scope>
    <source>
        <strain evidence="2 3">PO2S7</strain>
    </source>
</reference>
<dbReference type="InterPro" id="IPR008258">
    <property type="entry name" value="Transglycosylase_SLT_dom_1"/>
</dbReference>
<dbReference type="KEGG" id="kgn:GY169_10215"/>
<organism evidence="2 3">
    <name type="scientific">Kluyvera genomosp. 3</name>
    <dbReference type="NCBI Taxonomy" id="2774055"/>
    <lineage>
        <taxon>Bacteria</taxon>
        <taxon>Pseudomonadati</taxon>
        <taxon>Pseudomonadota</taxon>
        <taxon>Gammaproteobacteria</taxon>
        <taxon>Enterobacterales</taxon>
        <taxon>Enterobacteriaceae</taxon>
        <taxon>Kluyvera</taxon>
    </lineage>
</organism>
<dbReference type="EMBL" id="CP050321">
    <property type="protein sequence ID" value="QIR27151.1"/>
    <property type="molecule type" value="Genomic_DNA"/>
</dbReference>
<sequence length="160" mass="18393">MKLILAIVLTMPFIRHVHADCWEFTAKRFNIEVRLLQAIAQVESRMEPASIGKNRNGTRDYGLMQINSIHLDRLRKKGISESMLVSDPCISLLVGASILKDMVNIYGYGWEAVGAYNAGAAKGRYNLRMKYARQVWQIYQRPVGERLDIPLEEFHRRISL</sequence>
<dbReference type="Pfam" id="PF01464">
    <property type="entry name" value="SLT"/>
    <property type="match status" value="1"/>
</dbReference>
<dbReference type="CDD" id="cd13400">
    <property type="entry name" value="LT_IagB-like"/>
    <property type="match status" value="1"/>
</dbReference>
<protein>
    <submittedName>
        <fullName evidence="2">Transglycosylase SLT domain-containing protein</fullName>
    </submittedName>
</protein>
<evidence type="ECO:0000313" key="2">
    <source>
        <dbReference type="EMBL" id="QIR27151.1"/>
    </source>
</evidence>
<name>A0A6G9RMY9_9ENTR</name>
<evidence type="ECO:0000259" key="1">
    <source>
        <dbReference type="Pfam" id="PF01464"/>
    </source>
</evidence>
<dbReference type="InterPro" id="IPR023346">
    <property type="entry name" value="Lysozyme-like_dom_sf"/>
</dbReference>
<feature type="domain" description="Transglycosylase SLT" evidence="1">
    <location>
        <begin position="20"/>
        <end position="136"/>
    </location>
</feature>
<dbReference type="RefSeq" id="WP_167575671.1">
    <property type="nucleotide sequence ID" value="NZ_CP050321.1"/>
</dbReference>